<dbReference type="AlphaFoldDB" id="A0A644XCA0"/>
<name>A0A644XCA0_9ZZZZ</name>
<protein>
    <submittedName>
        <fullName evidence="1">Protein LacX, plasmid</fullName>
    </submittedName>
</protein>
<comment type="caution">
    <text evidence="1">The sequence shown here is derived from an EMBL/GenBank/DDBJ whole genome shotgun (WGS) entry which is preliminary data.</text>
</comment>
<dbReference type="PANTHER" id="PTHR11122">
    <property type="entry name" value="APOSPORY-ASSOCIATED PROTEIN C-RELATED"/>
    <property type="match status" value="1"/>
</dbReference>
<dbReference type="SUPFAM" id="SSF74650">
    <property type="entry name" value="Galactose mutarotase-like"/>
    <property type="match status" value="1"/>
</dbReference>
<dbReference type="CDD" id="cd09024">
    <property type="entry name" value="Aldose_epim_lacX"/>
    <property type="match status" value="1"/>
</dbReference>
<dbReference type="EMBL" id="VSSQ01001881">
    <property type="protein sequence ID" value="MPM11804.1"/>
    <property type="molecule type" value="Genomic_DNA"/>
</dbReference>
<dbReference type="PANTHER" id="PTHR11122:SF13">
    <property type="entry name" value="GLUCOSE-6-PHOSPHATE 1-EPIMERASE"/>
    <property type="match status" value="1"/>
</dbReference>
<dbReference type="GO" id="GO:0016853">
    <property type="term" value="F:isomerase activity"/>
    <property type="evidence" value="ECO:0007669"/>
    <property type="project" value="InterPro"/>
</dbReference>
<gene>
    <name evidence="1" type="primary">lacX_3</name>
    <name evidence="1" type="ORF">SDC9_58155</name>
</gene>
<dbReference type="InterPro" id="IPR014718">
    <property type="entry name" value="GH-type_carb-bd"/>
</dbReference>
<evidence type="ECO:0000313" key="1">
    <source>
        <dbReference type="EMBL" id="MPM11804.1"/>
    </source>
</evidence>
<dbReference type="GO" id="GO:0005975">
    <property type="term" value="P:carbohydrate metabolic process"/>
    <property type="evidence" value="ECO:0007669"/>
    <property type="project" value="InterPro"/>
</dbReference>
<organism evidence="1">
    <name type="scientific">bioreactor metagenome</name>
    <dbReference type="NCBI Taxonomy" id="1076179"/>
    <lineage>
        <taxon>unclassified sequences</taxon>
        <taxon>metagenomes</taxon>
        <taxon>ecological metagenomes</taxon>
    </lineage>
</organism>
<dbReference type="InterPro" id="IPR011013">
    <property type="entry name" value="Gal_mutarotase_sf_dom"/>
</dbReference>
<dbReference type="InterPro" id="IPR037481">
    <property type="entry name" value="LacX"/>
</dbReference>
<dbReference type="InterPro" id="IPR008183">
    <property type="entry name" value="Aldose_1/G6P_1-epimerase"/>
</dbReference>
<dbReference type="Gene3D" id="2.70.98.10">
    <property type="match status" value="1"/>
</dbReference>
<sequence length="298" mass="34555">MLIELKLNEFTAIADTFGGELISYKDESGLEYLWNGDEKYWVGRSPHLFPIIGALKDNRTIIGGQKFSINKHGFARNSDFLVAEKGSNFILFLLRSNDDTRKFYPYEFELYIKHELIEYGFKTSYCIKNIDDKPISFCIGGHVGFKVPLNNDESFDEYSILFDKRITNEAMIPPNDEAFSKEESIPYINNTNVLPLNYEIFDRGAIILDKIQSHSVVLKHNKRNHGVRFCFEGFPVLALWTFPKKRAPFICLEPWHGLPAMTDDSKYFEEKPYMITIDQNKQCNLGYTVNIIKVNRII</sequence>
<accession>A0A644XCA0</accession>
<proteinExistence type="predicted"/>
<dbReference type="Pfam" id="PF01263">
    <property type="entry name" value="Aldose_epim"/>
    <property type="match status" value="1"/>
</dbReference>
<reference evidence="1" key="1">
    <citation type="submission" date="2019-08" db="EMBL/GenBank/DDBJ databases">
        <authorList>
            <person name="Kucharzyk K."/>
            <person name="Murdoch R.W."/>
            <person name="Higgins S."/>
            <person name="Loffler F."/>
        </authorList>
    </citation>
    <scope>NUCLEOTIDE SEQUENCE</scope>
</reference>
<dbReference type="GO" id="GO:0030246">
    <property type="term" value="F:carbohydrate binding"/>
    <property type="evidence" value="ECO:0007669"/>
    <property type="project" value="InterPro"/>
</dbReference>